<dbReference type="Pfam" id="PF01593">
    <property type="entry name" value="Amino_oxidase"/>
    <property type="match status" value="1"/>
</dbReference>
<dbReference type="InterPro" id="IPR002937">
    <property type="entry name" value="Amino_oxidase"/>
</dbReference>
<accession>A0A381VWJ5</accession>
<keyword evidence="4" id="KW-0521">NADP</keyword>
<keyword evidence="2" id="KW-0732">Signal</keyword>
<evidence type="ECO:0000256" key="3">
    <source>
        <dbReference type="ARBA" id="ARBA00022827"/>
    </source>
</evidence>
<evidence type="ECO:0000256" key="1">
    <source>
        <dbReference type="ARBA" id="ARBA00022630"/>
    </source>
</evidence>
<dbReference type="PANTHER" id="PTHR46091:SF3">
    <property type="entry name" value="AMINE OXIDASE DOMAIN-CONTAINING PROTEIN"/>
    <property type="match status" value="1"/>
</dbReference>
<evidence type="ECO:0000256" key="5">
    <source>
        <dbReference type="ARBA" id="ARBA00023027"/>
    </source>
</evidence>
<reference evidence="7" key="1">
    <citation type="submission" date="2018-05" db="EMBL/GenBank/DDBJ databases">
        <authorList>
            <person name="Lanie J.A."/>
            <person name="Ng W.-L."/>
            <person name="Kazmierczak K.M."/>
            <person name="Andrzejewski T.M."/>
            <person name="Davidsen T.M."/>
            <person name="Wayne K.J."/>
            <person name="Tettelin H."/>
            <person name="Glass J.I."/>
            <person name="Rusch D."/>
            <person name="Podicherti R."/>
            <person name="Tsui H.-C.T."/>
            <person name="Winkler M.E."/>
        </authorList>
    </citation>
    <scope>NUCLEOTIDE SEQUENCE</scope>
</reference>
<feature type="non-terminal residue" evidence="7">
    <location>
        <position position="449"/>
    </location>
</feature>
<evidence type="ECO:0000313" key="7">
    <source>
        <dbReference type="EMBL" id="SVA44625.1"/>
    </source>
</evidence>
<keyword evidence="3" id="KW-0274">FAD</keyword>
<evidence type="ECO:0000256" key="4">
    <source>
        <dbReference type="ARBA" id="ARBA00022857"/>
    </source>
</evidence>
<dbReference type="InterPro" id="IPR052206">
    <property type="entry name" value="Retinol_saturase"/>
</dbReference>
<feature type="domain" description="Amine oxidase" evidence="6">
    <location>
        <begin position="26"/>
        <end position="294"/>
    </location>
</feature>
<dbReference type="SUPFAM" id="SSF51905">
    <property type="entry name" value="FAD/NAD(P)-binding domain"/>
    <property type="match status" value="1"/>
</dbReference>
<dbReference type="Gene3D" id="3.50.50.60">
    <property type="entry name" value="FAD/NAD(P)-binding domain"/>
    <property type="match status" value="2"/>
</dbReference>
<gene>
    <name evidence="7" type="ORF">METZ01_LOCUS97479</name>
</gene>
<sequence>MTKIWERYSPKLAEDKFDAIIIGSGMGGLSTAAFLSKAGKKVLVLERHFKVGGWTHTFQRGKYEWDVGIHYIGAVGRKSAFLRKLFDEVTEERLEWAPMPDNYDRMIFPDKSYNFVAGKDRFIDQMVEYFPNERKAIEKYLDLVKQCTRASAKFFMNRAMPKMISDLTYGPMSRSFLEMSDKTTWDVLSSLTDNQELIGVLTGQYGDYGLTPKQSSFAINAVVANHYLYGGYYPVGGSRMIAENIAPVIQQSGGKIVVNATVDEILIHKNKAVGVKLENGDELMAPLVVSSAGVGITFGKLAKGVASYEKKLEQVEPSCAHVCLYIGMNETAENMGLEATNLWVYPGYDHDANVENYLNDPSKSFPMVYMSFASAKDPTWTEKHGQTATMEAITLAPYEMFSKWEKTSWKKRGDDYDALKDHLTNRLMNYVYANVPQVEGYVDHVELST</sequence>
<dbReference type="EMBL" id="UINC01009995">
    <property type="protein sequence ID" value="SVA44625.1"/>
    <property type="molecule type" value="Genomic_DNA"/>
</dbReference>
<protein>
    <recommendedName>
        <fullName evidence="6">Amine oxidase domain-containing protein</fullName>
    </recommendedName>
</protein>
<dbReference type="GO" id="GO:0016491">
    <property type="term" value="F:oxidoreductase activity"/>
    <property type="evidence" value="ECO:0007669"/>
    <property type="project" value="InterPro"/>
</dbReference>
<dbReference type="PANTHER" id="PTHR46091">
    <property type="entry name" value="BLR7054 PROTEIN"/>
    <property type="match status" value="1"/>
</dbReference>
<keyword evidence="1" id="KW-0285">Flavoprotein</keyword>
<dbReference type="InterPro" id="IPR036188">
    <property type="entry name" value="FAD/NAD-bd_sf"/>
</dbReference>
<evidence type="ECO:0000259" key="6">
    <source>
        <dbReference type="Pfam" id="PF01593"/>
    </source>
</evidence>
<evidence type="ECO:0000256" key="2">
    <source>
        <dbReference type="ARBA" id="ARBA00022729"/>
    </source>
</evidence>
<organism evidence="7">
    <name type="scientific">marine metagenome</name>
    <dbReference type="NCBI Taxonomy" id="408172"/>
    <lineage>
        <taxon>unclassified sequences</taxon>
        <taxon>metagenomes</taxon>
        <taxon>ecological metagenomes</taxon>
    </lineage>
</organism>
<proteinExistence type="predicted"/>
<dbReference type="AlphaFoldDB" id="A0A381VWJ5"/>
<keyword evidence="5" id="KW-0520">NAD</keyword>
<name>A0A381VWJ5_9ZZZZ</name>